<gene>
    <name evidence="4" type="primary">LOC117640028</name>
</gene>
<keyword evidence="3" id="KW-1185">Reference proteome</keyword>
<evidence type="ECO:0000256" key="1">
    <source>
        <dbReference type="SAM" id="MobiDB-lite"/>
    </source>
</evidence>
<keyword evidence="2" id="KW-0732">Signal</keyword>
<dbReference type="AlphaFoldDB" id="A0A6P8Y7Q8"/>
<accession>A0A6P8Y7Q8</accession>
<dbReference type="RefSeq" id="XP_034232106.1">
    <property type="nucleotide sequence ID" value="XM_034376215.1"/>
</dbReference>
<reference evidence="4" key="1">
    <citation type="submission" date="2025-08" db="UniProtKB">
        <authorList>
            <consortium name="RefSeq"/>
        </authorList>
    </citation>
    <scope>IDENTIFICATION</scope>
    <source>
        <tissue evidence="4">Total insect</tissue>
    </source>
</reference>
<organism evidence="4">
    <name type="scientific">Thrips palmi</name>
    <name type="common">Melon thrips</name>
    <dbReference type="NCBI Taxonomy" id="161013"/>
    <lineage>
        <taxon>Eukaryota</taxon>
        <taxon>Metazoa</taxon>
        <taxon>Ecdysozoa</taxon>
        <taxon>Arthropoda</taxon>
        <taxon>Hexapoda</taxon>
        <taxon>Insecta</taxon>
        <taxon>Pterygota</taxon>
        <taxon>Neoptera</taxon>
        <taxon>Paraneoptera</taxon>
        <taxon>Thysanoptera</taxon>
        <taxon>Terebrantia</taxon>
        <taxon>Thripoidea</taxon>
        <taxon>Thripidae</taxon>
        <taxon>Thrips</taxon>
    </lineage>
</organism>
<protein>
    <submittedName>
        <fullName evidence="4">Glutenin, high molecular weight subunit PW212-like</fullName>
    </submittedName>
</protein>
<feature type="compositionally biased region" description="Low complexity" evidence="1">
    <location>
        <begin position="29"/>
        <end position="56"/>
    </location>
</feature>
<dbReference type="OrthoDB" id="8196358at2759"/>
<feature type="region of interest" description="Disordered" evidence="1">
    <location>
        <begin position="28"/>
        <end position="210"/>
    </location>
</feature>
<dbReference type="KEGG" id="tpal:117640028"/>
<name>A0A6P8Y7Q8_THRPL</name>
<feature type="compositionally biased region" description="Low complexity" evidence="1">
    <location>
        <begin position="65"/>
        <end position="125"/>
    </location>
</feature>
<evidence type="ECO:0000313" key="3">
    <source>
        <dbReference type="Proteomes" id="UP000515158"/>
    </source>
</evidence>
<feature type="compositionally biased region" description="Low complexity" evidence="1">
    <location>
        <begin position="151"/>
        <end position="191"/>
    </location>
</feature>
<feature type="chain" id="PRO_5027784449" evidence="2">
    <location>
        <begin position="17"/>
        <end position="362"/>
    </location>
</feature>
<evidence type="ECO:0000313" key="4">
    <source>
        <dbReference type="RefSeq" id="XP_034232106.1"/>
    </source>
</evidence>
<feature type="signal peptide" evidence="2">
    <location>
        <begin position="1"/>
        <end position="16"/>
    </location>
</feature>
<sequence>MRFTLLLAVWCCSVRAQNYPGASQYWSNQQQQPQQQQQQQPQQFQQAYQPQQQPQQLGGQNPFRPQQGLQGHQQLGFGQQNGQQQQQQQQPGFPQGGQQQQQPGFQQAGFQQGPQQQPAFRQQFGNDDRLRPGETTISPFQSRLFSGGAGAPNAAAGLGAPNGTGAPSAPGGPGAPMAAGAAGTPSAPGAPSQHGVQQDNNVSNNNNNLELEPFGAVRQPQPGRPDSQVFQTPTDQALYAVDWSYPRARNAPATLMLKRWGGLSPPEYVAVYRLRGPTPSSSAALHAADLAASPSYSLARDEMRHYPWDAARRHAPPRWHGQGHGAPRDEDFELLPAGMPLTHHHGVDGHYGASQNYMYRTL</sequence>
<dbReference type="InParanoid" id="A0A6P8Y7Q8"/>
<evidence type="ECO:0000256" key="2">
    <source>
        <dbReference type="SAM" id="SignalP"/>
    </source>
</evidence>
<proteinExistence type="predicted"/>
<dbReference type="Proteomes" id="UP000515158">
    <property type="component" value="Unplaced"/>
</dbReference>
<feature type="compositionally biased region" description="Polar residues" evidence="1">
    <location>
        <begin position="135"/>
        <end position="144"/>
    </location>
</feature>
<dbReference type="GeneID" id="117640028"/>